<evidence type="ECO:0000313" key="2">
    <source>
        <dbReference type="Proteomes" id="UP001244207"/>
    </source>
</evidence>
<dbReference type="AlphaFoldDB" id="A0AAD8UXS2"/>
<reference evidence="1" key="1">
    <citation type="submission" date="2021-12" db="EMBL/GenBank/DDBJ databases">
        <title>Comparative genomics, transcriptomics and evolutionary studies reveal genomic signatures of adaptation to plant cell wall in hemibiotrophic fungi.</title>
        <authorList>
            <consortium name="DOE Joint Genome Institute"/>
            <person name="Baroncelli R."/>
            <person name="Diaz J.F."/>
            <person name="Benocci T."/>
            <person name="Peng M."/>
            <person name="Battaglia E."/>
            <person name="Haridas S."/>
            <person name="Andreopoulos W."/>
            <person name="Labutti K."/>
            <person name="Pangilinan J."/>
            <person name="Floch G.L."/>
            <person name="Makela M.R."/>
            <person name="Henrissat B."/>
            <person name="Grigoriev I.V."/>
            <person name="Crouch J.A."/>
            <person name="De Vries R.P."/>
            <person name="Sukno S.A."/>
            <person name="Thon M.R."/>
        </authorList>
    </citation>
    <scope>NUCLEOTIDE SEQUENCE</scope>
    <source>
        <strain evidence="1">CBS 112980</strain>
    </source>
</reference>
<dbReference type="GO" id="GO:0008270">
    <property type="term" value="F:zinc ion binding"/>
    <property type="evidence" value="ECO:0007669"/>
    <property type="project" value="InterPro"/>
</dbReference>
<evidence type="ECO:0008006" key="3">
    <source>
        <dbReference type="Google" id="ProtNLM"/>
    </source>
</evidence>
<comment type="caution">
    <text evidence="1">The sequence shown here is derived from an EMBL/GenBank/DDBJ whole genome shotgun (WGS) entry which is preliminary data.</text>
</comment>
<evidence type="ECO:0000313" key="1">
    <source>
        <dbReference type="EMBL" id="KAK1728560.1"/>
    </source>
</evidence>
<protein>
    <recommendedName>
        <fullName evidence="3">CCHC-type domain-containing protein</fullName>
    </recommendedName>
</protein>
<dbReference type="RefSeq" id="XP_060368615.1">
    <property type="nucleotide sequence ID" value="XM_060504258.1"/>
</dbReference>
<dbReference type="Gene3D" id="4.10.60.10">
    <property type="entry name" value="Zinc finger, CCHC-type"/>
    <property type="match status" value="1"/>
</dbReference>
<dbReference type="Proteomes" id="UP001244207">
    <property type="component" value="Unassembled WGS sequence"/>
</dbReference>
<proteinExistence type="predicted"/>
<dbReference type="InterPro" id="IPR036875">
    <property type="entry name" value="Znf_CCHC_sf"/>
</dbReference>
<accession>A0AAD8UXS2</accession>
<dbReference type="EMBL" id="JAHMHS010000016">
    <property type="protein sequence ID" value="KAK1728560.1"/>
    <property type="molecule type" value="Genomic_DNA"/>
</dbReference>
<keyword evidence="2" id="KW-1185">Reference proteome</keyword>
<feature type="non-terminal residue" evidence="1">
    <location>
        <position position="1"/>
    </location>
</feature>
<dbReference type="GO" id="GO:0003676">
    <property type="term" value="F:nucleic acid binding"/>
    <property type="evidence" value="ECO:0007669"/>
    <property type="project" value="InterPro"/>
</dbReference>
<name>A0AAD8UXS2_GLOAC</name>
<dbReference type="SUPFAM" id="SSF57756">
    <property type="entry name" value="Retrovirus zinc finger-like domains"/>
    <property type="match status" value="1"/>
</dbReference>
<organism evidence="1 2">
    <name type="scientific">Glomerella acutata</name>
    <name type="common">Colletotrichum acutatum</name>
    <dbReference type="NCBI Taxonomy" id="27357"/>
    <lineage>
        <taxon>Eukaryota</taxon>
        <taxon>Fungi</taxon>
        <taxon>Dikarya</taxon>
        <taxon>Ascomycota</taxon>
        <taxon>Pezizomycotina</taxon>
        <taxon>Sordariomycetes</taxon>
        <taxon>Hypocreomycetidae</taxon>
        <taxon>Glomerellales</taxon>
        <taxon>Glomerellaceae</taxon>
        <taxon>Colletotrichum</taxon>
        <taxon>Colletotrichum acutatum species complex</taxon>
    </lineage>
</organism>
<dbReference type="GeneID" id="85388157"/>
<gene>
    <name evidence="1" type="ORF">BDZ83DRAFT_570025</name>
</gene>
<sequence length="204" mass="23464">LHEVVDSPRLGLPFGGKYKMTEEEQEDIQLLGKEVLENNRFADDNQCGNCGHFGHWLGDCAFPDDQGTIMGCPLCNTTLHFWDQCLKKNSLTATQQLQLMLLRRRRKPMIRSSTSLRDLLADAIQEGMESLLDSEGLPWTQSYTMKLIKKRRDQPWLKYGPDETNKFPEDPDTEGNVREVMNSSIAENECHRPRAVIQQKKRRG</sequence>